<proteinExistence type="predicted"/>
<dbReference type="EMBL" id="JAVRHQ010000003">
    <property type="protein sequence ID" value="MDT0641965.1"/>
    <property type="molecule type" value="Genomic_DNA"/>
</dbReference>
<feature type="signal peptide" evidence="1">
    <location>
        <begin position="1"/>
        <end position="21"/>
    </location>
</feature>
<dbReference type="Proteomes" id="UP001262889">
    <property type="component" value="Unassembled WGS sequence"/>
</dbReference>
<protein>
    <submittedName>
        <fullName evidence="2">DUF2490 domain-containing protein</fullName>
    </submittedName>
</protein>
<feature type="chain" id="PRO_5045371583" evidence="1">
    <location>
        <begin position="22"/>
        <end position="230"/>
    </location>
</feature>
<dbReference type="Pfam" id="PF10677">
    <property type="entry name" value="DUF2490"/>
    <property type="match status" value="1"/>
</dbReference>
<dbReference type="InterPro" id="IPR019619">
    <property type="entry name" value="DUF2490"/>
</dbReference>
<dbReference type="RefSeq" id="WP_311533640.1">
    <property type="nucleotide sequence ID" value="NZ_JAVRHQ010000003.1"/>
</dbReference>
<evidence type="ECO:0000313" key="2">
    <source>
        <dbReference type="EMBL" id="MDT0641965.1"/>
    </source>
</evidence>
<keyword evidence="1" id="KW-0732">Signal</keyword>
<name>A0ABU3C7C1_9FLAO</name>
<organism evidence="2 3">
    <name type="scientific">Autumnicola tepida</name>
    <dbReference type="NCBI Taxonomy" id="3075595"/>
    <lineage>
        <taxon>Bacteria</taxon>
        <taxon>Pseudomonadati</taxon>
        <taxon>Bacteroidota</taxon>
        <taxon>Flavobacteriia</taxon>
        <taxon>Flavobacteriales</taxon>
        <taxon>Flavobacteriaceae</taxon>
        <taxon>Autumnicola</taxon>
    </lineage>
</organism>
<evidence type="ECO:0000313" key="3">
    <source>
        <dbReference type="Proteomes" id="UP001262889"/>
    </source>
</evidence>
<reference evidence="2 3" key="1">
    <citation type="submission" date="2023-09" db="EMBL/GenBank/DDBJ databases">
        <authorList>
            <person name="Rey-Velasco X."/>
        </authorList>
    </citation>
    <scope>NUCLEOTIDE SEQUENCE [LARGE SCALE GENOMIC DNA]</scope>
    <source>
        <strain evidence="2 3">F363</strain>
    </source>
</reference>
<gene>
    <name evidence="2" type="ORF">RM553_03890</name>
</gene>
<comment type="caution">
    <text evidence="2">The sequence shown here is derived from an EMBL/GenBank/DDBJ whole genome shotgun (WGS) entry which is preliminary data.</text>
</comment>
<evidence type="ECO:0000256" key="1">
    <source>
        <dbReference type="SAM" id="SignalP"/>
    </source>
</evidence>
<keyword evidence="3" id="KW-1185">Reference proteome</keyword>
<dbReference type="SUPFAM" id="SSF56935">
    <property type="entry name" value="Porins"/>
    <property type="match status" value="1"/>
</dbReference>
<sequence>MKRHLYLLLPIFLLSFTSTSAQINEEKVGAWYMYFWNTQLKESNFGLQGDVQYRNWNLGGDLQLLILRGGLNYSIPDTNLKLSAAYGHFTFGAFGESDTTVNENRTQEDILFSHQLVQRLFFQHRLRFEQRWIEEQDFRTRYRYNLALKIPLNQPNLQKNSFYLVFSNEIFFNGEKDTGISSVDAFDRNWLFGGLGYTILDNLKIQMGYMQESTNSVNKGQLELSLHHSF</sequence>
<accession>A0ABU3C7C1</accession>